<evidence type="ECO:0000313" key="1">
    <source>
        <dbReference type="EnsemblPlants" id="AVESA.00010b.r2.6AG1022200.1.CDS"/>
    </source>
</evidence>
<dbReference type="Proteomes" id="UP001732700">
    <property type="component" value="Chromosome 6A"/>
</dbReference>
<evidence type="ECO:0000313" key="2">
    <source>
        <dbReference type="Proteomes" id="UP001732700"/>
    </source>
</evidence>
<dbReference type="EnsemblPlants" id="AVESA.00010b.r2.6AG1022200.1">
    <property type="protein sequence ID" value="AVESA.00010b.r2.6AG1022200.1.CDS"/>
    <property type="gene ID" value="AVESA.00010b.r2.6AG1022200"/>
</dbReference>
<keyword evidence="2" id="KW-1185">Reference proteome</keyword>
<sequence length="429" mass="49758">MVRSAALKRAKMEGCPESSKQSPSCDMTSPIPDPPHISPSLEDLSPDTRITHSQALKIKRRKLISAIWTEAIPIYRDGKLMEGRCMHCRQVFAAARDKGTSHLKRHLKVCEAKIAMNEMVDKMGHPEGVDPNWKFDHVVARQKLVKLIVVNEMPFSFVEYKPFREFAAALNPWFEKVSRTTIKKECMAVFNDHGNKLKECFERSDARISLTGDMWTPNQKLGYFCMTCHIISSEWVLHKRIIRFSMLETPRNSWNMFNVVLKTIQEWNLEDKLFSFTLDNASVNTAMVNLLRDNLKNKGFLPIEGKLLHFRCRTHVLNIISQDGLREIKPVVNNIRKSAKFVKSSQGRIEKFLEIIMQEELTGKYKSRSVDVTTRWNSNYLMLEAATPLRNTFYSLENRIRIIHLPLRPLNGKLLKLYASCWRFTTQQQ</sequence>
<accession>A0ACD5YT64</accession>
<proteinExistence type="predicted"/>
<reference evidence="1" key="1">
    <citation type="submission" date="2021-05" db="EMBL/GenBank/DDBJ databases">
        <authorList>
            <person name="Scholz U."/>
            <person name="Mascher M."/>
            <person name="Fiebig A."/>
        </authorList>
    </citation>
    <scope>NUCLEOTIDE SEQUENCE [LARGE SCALE GENOMIC DNA]</scope>
</reference>
<protein>
    <submittedName>
        <fullName evidence="1">Uncharacterized protein</fullName>
    </submittedName>
</protein>
<reference evidence="1" key="2">
    <citation type="submission" date="2025-09" db="UniProtKB">
        <authorList>
            <consortium name="EnsemblPlants"/>
        </authorList>
    </citation>
    <scope>IDENTIFICATION</scope>
</reference>
<name>A0ACD5YT64_AVESA</name>
<organism evidence="1 2">
    <name type="scientific">Avena sativa</name>
    <name type="common">Oat</name>
    <dbReference type="NCBI Taxonomy" id="4498"/>
    <lineage>
        <taxon>Eukaryota</taxon>
        <taxon>Viridiplantae</taxon>
        <taxon>Streptophyta</taxon>
        <taxon>Embryophyta</taxon>
        <taxon>Tracheophyta</taxon>
        <taxon>Spermatophyta</taxon>
        <taxon>Magnoliopsida</taxon>
        <taxon>Liliopsida</taxon>
        <taxon>Poales</taxon>
        <taxon>Poaceae</taxon>
        <taxon>BOP clade</taxon>
        <taxon>Pooideae</taxon>
        <taxon>Poodae</taxon>
        <taxon>Poeae</taxon>
        <taxon>Poeae Chloroplast Group 1 (Aveneae type)</taxon>
        <taxon>Aveninae</taxon>
        <taxon>Avena</taxon>
    </lineage>
</organism>